<dbReference type="Gene3D" id="1.10.10.10">
    <property type="entry name" value="Winged helix-like DNA-binding domain superfamily/Winged helix DNA-binding domain"/>
    <property type="match status" value="1"/>
</dbReference>
<evidence type="ECO:0000256" key="5">
    <source>
        <dbReference type="PROSITE-ProRule" id="PRU00169"/>
    </source>
</evidence>
<dbReference type="InterPro" id="IPR011006">
    <property type="entry name" value="CheY-like_superfamily"/>
</dbReference>
<dbReference type="Pfam" id="PF00072">
    <property type="entry name" value="Response_reg"/>
    <property type="match status" value="1"/>
</dbReference>
<dbReference type="Pfam" id="PF03704">
    <property type="entry name" value="BTAD"/>
    <property type="match status" value="1"/>
</dbReference>
<comment type="caution">
    <text evidence="7">The sequence shown here is derived from an EMBL/GenBank/DDBJ whole genome shotgun (WGS) entry which is preliminary data.</text>
</comment>
<keyword evidence="4" id="KW-0804">Transcription</keyword>
<keyword evidence="2" id="KW-0805">Transcription regulation</keyword>
<dbReference type="SMART" id="SM00448">
    <property type="entry name" value="REC"/>
    <property type="match status" value="1"/>
</dbReference>
<evidence type="ECO:0000256" key="1">
    <source>
        <dbReference type="ARBA" id="ARBA00023012"/>
    </source>
</evidence>
<dbReference type="Gene3D" id="3.40.50.2300">
    <property type="match status" value="1"/>
</dbReference>
<dbReference type="SMART" id="SM01043">
    <property type="entry name" value="BTAD"/>
    <property type="match status" value="1"/>
</dbReference>
<dbReference type="SUPFAM" id="SSF52172">
    <property type="entry name" value="CheY-like"/>
    <property type="match status" value="1"/>
</dbReference>
<dbReference type="InterPro" id="IPR051677">
    <property type="entry name" value="AfsR-DnrI-RedD_regulator"/>
</dbReference>
<evidence type="ECO:0000256" key="3">
    <source>
        <dbReference type="ARBA" id="ARBA00023125"/>
    </source>
</evidence>
<dbReference type="SUPFAM" id="SSF48452">
    <property type="entry name" value="TPR-like"/>
    <property type="match status" value="1"/>
</dbReference>
<keyword evidence="8" id="KW-1185">Reference proteome</keyword>
<evidence type="ECO:0000256" key="2">
    <source>
        <dbReference type="ARBA" id="ARBA00023015"/>
    </source>
</evidence>
<dbReference type="InterPro" id="IPR016032">
    <property type="entry name" value="Sig_transdc_resp-reg_C-effctor"/>
</dbReference>
<dbReference type="InterPro" id="IPR011990">
    <property type="entry name" value="TPR-like_helical_dom_sf"/>
</dbReference>
<dbReference type="InterPro" id="IPR001789">
    <property type="entry name" value="Sig_transdc_resp-reg_receiver"/>
</dbReference>
<dbReference type="RefSeq" id="WP_377943159.1">
    <property type="nucleotide sequence ID" value="NZ_JBHUCX010000028.1"/>
</dbReference>
<dbReference type="InterPro" id="IPR005158">
    <property type="entry name" value="BTAD"/>
</dbReference>
<keyword evidence="5" id="KW-0597">Phosphoprotein</keyword>
<evidence type="ECO:0000259" key="6">
    <source>
        <dbReference type="PROSITE" id="PS50110"/>
    </source>
</evidence>
<sequence length="373" mass="42671">MIRVMLVDDEENALDMLDILLTQIGNISIIGKHMNPYIAIQEINEKSPDAVFFDIHMPGMNGMDAAKLIRQSSPHTQIIFSTAYSEYAVEAFSIRSLDYLLKPITLDRLRHSVQRIEETMISPVDTPDNQPSTKIVCMGGFSIQIPSAKDGRLAWRTSKEKELCAFLAHHGGVEVEQGVIMDTLWPDAAFEKARSYLYTCVSLLRKHFREYDVPIDVHKIGNGYALKFDGVSCDWLELERCLEKPSDIDKSLLNDMSKLYKDDYMKDCAYPWALQRQAELSRRYVLVLRRTAEFYKQNDNLPSSIECLERLLKLCPDSERDGRELMKLYMANGDRNEAIGVYRQLEQAVNIHLGADMEPETILLHDHIVSSSN</sequence>
<gene>
    <name evidence="7" type="ORF">ACFSB2_11320</name>
</gene>
<organism evidence="7 8">
    <name type="scientific">Alicyclobacillus fodiniaquatilis</name>
    <dbReference type="NCBI Taxonomy" id="1661150"/>
    <lineage>
        <taxon>Bacteria</taxon>
        <taxon>Bacillati</taxon>
        <taxon>Bacillota</taxon>
        <taxon>Bacilli</taxon>
        <taxon>Bacillales</taxon>
        <taxon>Alicyclobacillaceae</taxon>
        <taxon>Alicyclobacillus</taxon>
    </lineage>
</organism>
<dbReference type="EMBL" id="JBHUCX010000028">
    <property type="protein sequence ID" value="MFD1675285.1"/>
    <property type="molecule type" value="Genomic_DNA"/>
</dbReference>
<evidence type="ECO:0000256" key="4">
    <source>
        <dbReference type="ARBA" id="ARBA00023163"/>
    </source>
</evidence>
<feature type="modified residue" description="4-aspartylphosphate" evidence="5">
    <location>
        <position position="54"/>
    </location>
</feature>
<feature type="domain" description="Response regulatory" evidence="6">
    <location>
        <begin position="3"/>
        <end position="117"/>
    </location>
</feature>
<dbReference type="Gene3D" id="1.25.40.10">
    <property type="entry name" value="Tetratricopeptide repeat domain"/>
    <property type="match status" value="1"/>
</dbReference>
<dbReference type="SUPFAM" id="SSF46894">
    <property type="entry name" value="C-terminal effector domain of the bipartite response regulators"/>
    <property type="match status" value="1"/>
</dbReference>
<accession>A0ABW4JHR8</accession>
<evidence type="ECO:0000313" key="8">
    <source>
        <dbReference type="Proteomes" id="UP001597079"/>
    </source>
</evidence>
<dbReference type="InterPro" id="IPR036388">
    <property type="entry name" value="WH-like_DNA-bd_sf"/>
</dbReference>
<dbReference type="Proteomes" id="UP001597079">
    <property type="component" value="Unassembled WGS sequence"/>
</dbReference>
<protein>
    <submittedName>
        <fullName evidence="7">Response regulator</fullName>
    </submittedName>
</protein>
<name>A0ABW4JHR8_9BACL</name>
<proteinExistence type="predicted"/>
<dbReference type="PANTHER" id="PTHR35807">
    <property type="entry name" value="TRANSCRIPTIONAL REGULATOR REDD-RELATED"/>
    <property type="match status" value="1"/>
</dbReference>
<dbReference type="PROSITE" id="PS50110">
    <property type="entry name" value="RESPONSE_REGULATORY"/>
    <property type="match status" value="1"/>
</dbReference>
<keyword evidence="1" id="KW-0902">Two-component regulatory system</keyword>
<keyword evidence="3" id="KW-0238">DNA-binding</keyword>
<evidence type="ECO:0000313" key="7">
    <source>
        <dbReference type="EMBL" id="MFD1675285.1"/>
    </source>
</evidence>
<reference evidence="8" key="1">
    <citation type="journal article" date="2019" name="Int. J. Syst. Evol. Microbiol.">
        <title>The Global Catalogue of Microorganisms (GCM) 10K type strain sequencing project: providing services to taxonomists for standard genome sequencing and annotation.</title>
        <authorList>
            <consortium name="The Broad Institute Genomics Platform"/>
            <consortium name="The Broad Institute Genome Sequencing Center for Infectious Disease"/>
            <person name="Wu L."/>
            <person name="Ma J."/>
        </authorList>
    </citation>
    <scope>NUCLEOTIDE SEQUENCE [LARGE SCALE GENOMIC DNA]</scope>
    <source>
        <strain evidence="8">CGMCC 1.12286</strain>
    </source>
</reference>